<reference evidence="2" key="2">
    <citation type="journal article" date="2022" name="Microbiol. Resour. Announc.">
        <title>Whole-Genome Sequence of Entomortierella parvispora E1425, a Mucoromycotan Fungus Associated with Burkholderiaceae-Related Endosymbiotic Bacteria.</title>
        <authorList>
            <person name="Herlambang A."/>
            <person name="Guo Y."/>
            <person name="Takashima Y."/>
            <person name="Narisawa K."/>
            <person name="Ohta H."/>
            <person name="Nishizawa T."/>
        </authorList>
    </citation>
    <scope>NUCLEOTIDE SEQUENCE</scope>
    <source>
        <strain evidence="2">E1425</strain>
    </source>
</reference>
<evidence type="ECO:0000313" key="2">
    <source>
        <dbReference type="EMBL" id="GJJ70434.1"/>
    </source>
</evidence>
<dbReference type="Proteomes" id="UP000827284">
    <property type="component" value="Unassembled WGS sequence"/>
</dbReference>
<name>A0A9P3LU02_9FUNG</name>
<evidence type="ECO:0000256" key="1">
    <source>
        <dbReference type="SAM" id="MobiDB-lite"/>
    </source>
</evidence>
<organism evidence="2 3">
    <name type="scientific">Entomortierella parvispora</name>
    <dbReference type="NCBI Taxonomy" id="205924"/>
    <lineage>
        <taxon>Eukaryota</taxon>
        <taxon>Fungi</taxon>
        <taxon>Fungi incertae sedis</taxon>
        <taxon>Mucoromycota</taxon>
        <taxon>Mortierellomycotina</taxon>
        <taxon>Mortierellomycetes</taxon>
        <taxon>Mortierellales</taxon>
        <taxon>Mortierellaceae</taxon>
        <taxon>Entomortierella</taxon>
    </lineage>
</organism>
<comment type="caution">
    <text evidence="2">The sequence shown here is derived from an EMBL/GenBank/DDBJ whole genome shotgun (WGS) entry which is preliminary data.</text>
</comment>
<evidence type="ECO:0000313" key="3">
    <source>
        <dbReference type="Proteomes" id="UP000827284"/>
    </source>
</evidence>
<reference evidence="2" key="1">
    <citation type="submission" date="2021-11" db="EMBL/GenBank/DDBJ databases">
        <authorList>
            <person name="Herlambang A."/>
            <person name="Guo Y."/>
            <person name="Takashima Y."/>
            <person name="Nishizawa T."/>
        </authorList>
    </citation>
    <scope>NUCLEOTIDE SEQUENCE</scope>
    <source>
        <strain evidence="2">E1425</strain>
    </source>
</reference>
<dbReference type="EMBL" id="BQFW01000004">
    <property type="protein sequence ID" value="GJJ70434.1"/>
    <property type="molecule type" value="Genomic_DNA"/>
</dbReference>
<proteinExistence type="predicted"/>
<feature type="compositionally biased region" description="Polar residues" evidence="1">
    <location>
        <begin position="87"/>
        <end position="97"/>
    </location>
</feature>
<accession>A0A9P3LU02</accession>
<dbReference type="AlphaFoldDB" id="A0A9P3LU02"/>
<gene>
    <name evidence="2" type="ORF">EMPS_02783</name>
</gene>
<keyword evidence="3" id="KW-1185">Reference proteome</keyword>
<sequence length="97" mass="10015">MSSILNVLRSAPTPTRHFTSLQIVSSVKSQSSAFNPEHHPIVLQQLVESLSPKSYLASSSTASAVKESFSGKAAAKATAGTASATTPASNQNASDKL</sequence>
<feature type="region of interest" description="Disordered" evidence="1">
    <location>
        <begin position="76"/>
        <end position="97"/>
    </location>
</feature>
<feature type="compositionally biased region" description="Low complexity" evidence="1">
    <location>
        <begin position="76"/>
        <end position="86"/>
    </location>
</feature>
<dbReference type="OrthoDB" id="2423459at2759"/>
<protein>
    <submittedName>
        <fullName evidence="2">Uncharacterized protein</fullName>
    </submittedName>
</protein>